<dbReference type="SUPFAM" id="SSF81383">
    <property type="entry name" value="F-box domain"/>
    <property type="match status" value="1"/>
</dbReference>
<sequence length="410" mass="47999">MSFDVLPNEILKLIVSFLSKEDAKKVSLTSKKMYDLTLDRIWYKIKPKYHLFGDKIGISEEIRTVGFFKKLSHLPIREISIYYFPKWSCKKVHKAFPLLKLLHFDRLESSTVLGFNTKYFSQFKMPMVIYTHMLEVSNQSHFDELLQVMKTCNVVKFVINHFCEYRDTYQIRWSPVQLETIINAVPKITISLDCLALTRKNAKQFYKSISRNKNCKVYKRTAKHYRYLFSARDIGLMARYDIKITKLYSGYLKIPSVENDQSLQKFAEALTKLSHLKSFEFHYEHLPTTIDYFTNVPITSLSTHAFEISGKDKIEKVVQTLSKMKSLRRFSIGSSDYKFLPEDLAMFKGLPVKYIYLAALDLTKKNIPDFGRIIMEMNVEKVQLFCRAESSIGLETHGLGGMYQTICWKH</sequence>
<dbReference type="AlphaFoldDB" id="A0A7M5V2F1"/>
<dbReference type="SMART" id="SM00256">
    <property type="entry name" value="FBOX"/>
    <property type="match status" value="1"/>
</dbReference>
<accession>A0A7M5V2F1</accession>
<dbReference type="EnsemblMetazoa" id="CLYHEMT002326.1">
    <property type="protein sequence ID" value="CLYHEMP002326.1"/>
    <property type="gene ID" value="CLYHEMG002326"/>
</dbReference>
<keyword evidence="3" id="KW-1185">Reference proteome</keyword>
<name>A0A7M5V2F1_9CNID</name>
<proteinExistence type="predicted"/>
<feature type="domain" description="F-box" evidence="1">
    <location>
        <begin position="1"/>
        <end position="45"/>
    </location>
</feature>
<dbReference type="InterPro" id="IPR001810">
    <property type="entry name" value="F-box_dom"/>
</dbReference>
<evidence type="ECO:0000313" key="3">
    <source>
        <dbReference type="Proteomes" id="UP000594262"/>
    </source>
</evidence>
<organism evidence="2 3">
    <name type="scientific">Clytia hemisphaerica</name>
    <dbReference type="NCBI Taxonomy" id="252671"/>
    <lineage>
        <taxon>Eukaryota</taxon>
        <taxon>Metazoa</taxon>
        <taxon>Cnidaria</taxon>
        <taxon>Hydrozoa</taxon>
        <taxon>Hydroidolina</taxon>
        <taxon>Leptothecata</taxon>
        <taxon>Obeliida</taxon>
        <taxon>Clytiidae</taxon>
        <taxon>Clytia</taxon>
    </lineage>
</organism>
<dbReference type="InterPro" id="IPR036047">
    <property type="entry name" value="F-box-like_dom_sf"/>
</dbReference>
<evidence type="ECO:0000313" key="2">
    <source>
        <dbReference type="EnsemblMetazoa" id="CLYHEMP002326.1"/>
    </source>
</evidence>
<protein>
    <recommendedName>
        <fullName evidence="1">F-box domain-containing protein</fullName>
    </recommendedName>
</protein>
<reference evidence="2" key="1">
    <citation type="submission" date="2021-01" db="UniProtKB">
        <authorList>
            <consortium name="EnsemblMetazoa"/>
        </authorList>
    </citation>
    <scope>IDENTIFICATION</scope>
</reference>
<dbReference type="Proteomes" id="UP000594262">
    <property type="component" value="Unplaced"/>
</dbReference>
<dbReference type="PROSITE" id="PS50181">
    <property type="entry name" value="FBOX"/>
    <property type="match status" value="1"/>
</dbReference>
<evidence type="ECO:0000259" key="1">
    <source>
        <dbReference type="PROSITE" id="PS50181"/>
    </source>
</evidence>
<dbReference type="OrthoDB" id="3660227at2759"/>
<dbReference type="Pfam" id="PF12937">
    <property type="entry name" value="F-box-like"/>
    <property type="match status" value="1"/>
</dbReference>